<dbReference type="AlphaFoldDB" id="A0A1I2C2M3"/>
<dbReference type="InterPro" id="IPR019613">
    <property type="entry name" value="DUF4198"/>
</dbReference>
<protein>
    <submittedName>
        <fullName evidence="1">Uncharacterized conserved protein, contains GH25 family domain</fullName>
    </submittedName>
</protein>
<dbReference type="RefSeq" id="WP_091539881.1">
    <property type="nucleotide sequence ID" value="NZ_FONY01000004.1"/>
</dbReference>
<organism evidence="1 2">
    <name type="scientific">Thermoflexibacter ruber</name>
    <dbReference type="NCBI Taxonomy" id="1003"/>
    <lineage>
        <taxon>Bacteria</taxon>
        <taxon>Pseudomonadati</taxon>
        <taxon>Bacteroidota</taxon>
        <taxon>Cytophagia</taxon>
        <taxon>Cytophagales</taxon>
        <taxon>Thermoflexibacteraceae</taxon>
        <taxon>Thermoflexibacter</taxon>
    </lineage>
</organism>
<accession>A0A1I2C2M3</accession>
<proteinExistence type="predicted"/>
<keyword evidence="2" id="KW-1185">Reference proteome</keyword>
<sequence>MKKITLVFLLILATVLTSFAHEFWLALEKFILKVGEKAKISFLVGEDFTGEIWKGSASSFYLFNSEGKKDIISLFPTTLEEGTSLTFTKEGTHLLAFNSQNKFIELEPDKFLAYLEEDGLEEVITLRKQRNETEKNGRETYQRCAKALVQVGEKTDNTFATNTGLTLEIIPEKNPYKLKSNESLKVKIIFQNKPLSNSLVKIWHRKDGKVSKIEQKTDAKGFVSFQMEKQGEWMVSIVKMIPHPNPAQADWQSYWASLTFGF</sequence>
<dbReference type="OrthoDB" id="581894at2"/>
<gene>
    <name evidence="1" type="ORF">SAMN04488541_100453</name>
</gene>
<dbReference type="EMBL" id="FONY01000004">
    <property type="protein sequence ID" value="SFE62577.1"/>
    <property type="molecule type" value="Genomic_DNA"/>
</dbReference>
<evidence type="ECO:0000313" key="2">
    <source>
        <dbReference type="Proteomes" id="UP000199513"/>
    </source>
</evidence>
<name>A0A1I2C2M3_9BACT</name>
<dbReference type="Pfam" id="PF10670">
    <property type="entry name" value="DUF4198"/>
    <property type="match status" value="1"/>
</dbReference>
<dbReference type="Proteomes" id="UP000199513">
    <property type="component" value="Unassembled WGS sequence"/>
</dbReference>
<reference evidence="1 2" key="1">
    <citation type="submission" date="2016-10" db="EMBL/GenBank/DDBJ databases">
        <authorList>
            <person name="de Groot N.N."/>
        </authorList>
    </citation>
    <scope>NUCLEOTIDE SEQUENCE [LARGE SCALE GENOMIC DNA]</scope>
    <source>
        <strain>GEY</strain>
        <strain evidence="2">DSM 9560</strain>
    </source>
</reference>
<evidence type="ECO:0000313" key="1">
    <source>
        <dbReference type="EMBL" id="SFE62577.1"/>
    </source>
</evidence>
<dbReference type="STRING" id="1003.SAMN04488541_100453"/>